<dbReference type="OrthoDB" id="1072357at2759"/>
<organism evidence="3 4">
    <name type="scientific">Aquilegia coerulea</name>
    <name type="common">Rocky mountain columbine</name>
    <dbReference type="NCBI Taxonomy" id="218851"/>
    <lineage>
        <taxon>Eukaryota</taxon>
        <taxon>Viridiplantae</taxon>
        <taxon>Streptophyta</taxon>
        <taxon>Embryophyta</taxon>
        <taxon>Tracheophyta</taxon>
        <taxon>Spermatophyta</taxon>
        <taxon>Magnoliopsida</taxon>
        <taxon>Ranunculales</taxon>
        <taxon>Ranunculaceae</taxon>
        <taxon>Thalictroideae</taxon>
        <taxon>Aquilegia</taxon>
    </lineage>
</organism>
<evidence type="ECO:0000256" key="1">
    <source>
        <dbReference type="ARBA" id="ARBA00006019"/>
    </source>
</evidence>
<dbReference type="InterPro" id="IPR045093">
    <property type="entry name" value="Cullin"/>
</dbReference>
<evidence type="ECO:0000313" key="4">
    <source>
        <dbReference type="Proteomes" id="UP000230069"/>
    </source>
</evidence>
<evidence type="ECO:0000259" key="2">
    <source>
        <dbReference type="Pfam" id="PF00888"/>
    </source>
</evidence>
<reference evidence="3 4" key="1">
    <citation type="submission" date="2017-09" db="EMBL/GenBank/DDBJ databases">
        <title>WGS assembly of Aquilegia coerulea Goldsmith.</title>
        <authorList>
            <person name="Hodges S."/>
            <person name="Kramer E."/>
            <person name="Nordborg M."/>
            <person name="Tomkins J."/>
            <person name="Borevitz J."/>
            <person name="Derieg N."/>
            <person name="Yan J."/>
            <person name="Mihaltcheva S."/>
            <person name="Hayes R.D."/>
            <person name="Rokhsar D."/>
        </authorList>
    </citation>
    <scope>NUCLEOTIDE SEQUENCE [LARGE SCALE GENOMIC DNA]</scope>
    <source>
        <strain evidence="4">cv. Goldsmith</strain>
    </source>
</reference>
<dbReference type="GO" id="GO:0031625">
    <property type="term" value="F:ubiquitin protein ligase binding"/>
    <property type="evidence" value="ECO:0007669"/>
    <property type="project" value="InterPro"/>
</dbReference>
<keyword evidence="4" id="KW-1185">Reference proteome</keyword>
<name>A0A2G5EEP8_AQUCA</name>
<gene>
    <name evidence="3" type="ORF">AQUCO_00900641v1</name>
</gene>
<dbReference type="SUPFAM" id="SSF74788">
    <property type="entry name" value="Cullin repeat-like"/>
    <property type="match status" value="1"/>
</dbReference>
<dbReference type="PANTHER" id="PTHR11932">
    <property type="entry name" value="CULLIN"/>
    <property type="match status" value="1"/>
</dbReference>
<dbReference type="Pfam" id="PF00888">
    <property type="entry name" value="Cullin"/>
    <property type="match status" value="1"/>
</dbReference>
<proteinExistence type="inferred from homology"/>
<dbReference type="Proteomes" id="UP000230069">
    <property type="component" value="Unassembled WGS sequence"/>
</dbReference>
<dbReference type="Gene3D" id="1.20.1310.10">
    <property type="entry name" value="Cullin Repeats"/>
    <property type="match status" value="2"/>
</dbReference>
<feature type="domain" description="Cullin N-terminal" evidence="2">
    <location>
        <begin position="33"/>
        <end position="282"/>
    </location>
</feature>
<dbReference type="InParanoid" id="A0A2G5EEP8"/>
<dbReference type="AlphaFoldDB" id="A0A2G5EEP8"/>
<sequence>MTDREEIIEFEVGAKFIKNGIAKFIYLQENFPEEKLSPHEVMKLYSCVYNMCIQNYPHSYDSELYNLYKEIIEEYVKGTVLSSLREKHDEFFLLELIKRWKNHKILVRLMSSQIFQYLNRYHIGRLPWEPSLDKFGFTCFYDAVSQDINMKARDIVISLIEKEREGAQIDKVLLKNVTDYFVEIGAGWDHYFLEAGPGFYYQKQYEEVILNSTVSYYLGKAMSWISEEDYIEKAKECLKREEENVSHYLAFVSKDKLLATVQQQLLSVYEKHQLDKDKVEELSRNLSSLLV</sequence>
<dbReference type="InterPro" id="IPR016159">
    <property type="entry name" value="Cullin_repeat-like_dom_sf"/>
</dbReference>
<accession>A0A2G5EEP8</accession>
<dbReference type="STRING" id="218851.A0A2G5EEP8"/>
<protein>
    <recommendedName>
        <fullName evidence="2">Cullin N-terminal domain-containing protein</fullName>
    </recommendedName>
</protein>
<comment type="similarity">
    <text evidence="1">Belongs to the cullin family.</text>
</comment>
<dbReference type="InterPro" id="IPR001373">
    <property type="entry name" value="Cullin_N"/>
</dbReference>
<dbReference type="EMBL" id="KZ305026">
    <property type="protein sequence ID" value="PIA54228.1"/>
    <property type="molecule type" value="Genomic_DNA"/>
</dbReference>
<dbReference type="GO" id="GO:0006511">
    <property type="term" value="P:ubiquitin-dependent protein catabolic process"/>
    <property type="evidence" value="ECO:0007669"/>
    <property type="project" value="InterPro"/>
</dbReference>
<evidence type="ECO:0000313" key="3">
    <source>
        <dbReference type="EMBL" id="PIA54228.1"/>
    </source>
</evidence>